<evidence type="ECO:0000313" key="3">
    <source>
        <dbReference type="Proteomes" id="UP001368328"/>
    </source>
</evidence>
<organism evidence="2 3">
    <name type="scientific">Metabacillus rhizosphaerae</name>
    <dbReference type="NCBI Taxonomy" id="3117747"/>
    <lineage>
        <taxon>Bacteria</taxon>
        <taxon>Bacillati</taxon>
        <taxon>Bacillota</taxon>
        <taxon>Bacilli</taxon>
        <taxon>Bacillales</taxon>
        <taxon>Bacillaceae</taxon>
        <taxon>Metabacillus</taxon>
    </lineage>
</organism>
<sequence length="42" mass="4907">MNEQQRKESTQVTPTDKKSEKDYPYASLSFSLTAPRLQVTFR</sequence>
<reference evidence="2 3" key="1">
    <citation type="submission" date="2024-02" db="EMBL/GenBank/DDBJ databases">
        <title>Seven novel Bacillus-like species.</title>
        <authorList>
            <person name="Liu G."/>
        </authorList>
    </citation>
    <scope>NUCLEOTIDE SEQUENCE [LARGE SCALE GENOMIC DNA]</scope>
    <source>
        <strain evidence="2 3">FJAT-53654</strain>
    </source>
</reference>
<gene>
    <name evidence="2" type="ORF">WCV66_19380</name>
</gene>
<evidence type="ECO:0000313" key="2">
    <source>
        <dbReference type="EMBL" id="WXB87377.1"/>
    </source>
</evidence>
<dbReference type="Proteomes" id="UP001368328">
    <property type="component" value="Chromosome"/>
</dbReference>
<accession>A0ABZ2MQ30</accession>
<name>A0ABZ2MQ30_9BACI</name>
<feature type="region of interest" description="Disordered" evidence="1">
    <location>
        <begin position="1"/>
        <end position="26"/>
    </location>
</feature>
<keyword evidence="3" id="KW-1185">Reference proteome</keyword>
<dbReference type="RefSeq" id="WP_338786579.1">
    <property type="nucleotide sequence ID" value="NZ_CP147403.1"/>
</dbReference>
<feature type="compositionally biased region" description="Basic and acidic residues" evidence="1">
    <location>
        <begin position="1"/>
        <end position="23"/>
    </location>
</feature>
<dbReference type="EMBL" id="CP147403">
    <property type="protein sequence ID" value="WXB87377.1"/>
    <property type="molecule type" value="Genomic_DNA"/>
</dbReference>
<protein>
    <submittedName>
        <fullName evidence="2">Uncharacterized protein</fullName>
    </submittedName>
</protein>
<proteinExistence type="predicted"/>
<evidence type="ECO:0000256" key="1">
    <source>
        <dbReference type="SAM" id="MobiDB-lite"/>
    </source>
</evidence>